<evidence type="ECO:0000256" key="2">
    <source>
        <dbReference type="ARBA" id="ARBA00008874"/>
    </source>
</evidence>
<accession>A0A674ATG2</accession>
<evidence type="ECO:0000256" key="11">
    <source>
        <dbReference type="PIRSR" id="PIRSR038172-2"/>
    </source>
</evidence>
<dbReference type="PROSITE" id="PS00107">
    <property type="entry name" value="PROTEIN_KINASE_ATP"/>
    <property type="match status" value="1"/>
</dbReference>
<keyword evidence="5 9" id="KW-0808">Transferase</keyword>
<keyword evidence="6 9" id="KW-0547">Nucleotide-binding</keyword>
<keyword evidence="3 9" id="KW-0723">Serine/threonine-protein kinase</keyword>
<dbReference type="Proteomes" id="UP000472277">
    <property type="component" value="Chromosome 25"/>
</dbReference>
<evidence type="ECO:0000259" key="15">
    <source>
        <dbReference type="PROSITE" id="PS50219"/>
    </source>
</evidence>
<evidence type="ECO:0000256" key="5">
    <source>
        <dbReference type="ARBA" id="ARBA00022679"/>
    </source>
</evidence>
<dbReference type="PROSITE" id="PS50219">
    <property type="entry name" value="CNH"/>
    <property type="match status" value="1"/>
</dbReference>
<dbReference type="PANTHER" id="PTHR48012:SF19">
    <property type="entry name" value="MITOGEN-ACTIVATED PROTEIN KINASE KINASE KINASE KINASE 5"/>
    <property type="match status" value="1"/>
</dbReference>
<dbReference type="GO" id="GO:0008349">
    <property type="term" value="F:MAP kinase kinase kinase kinase activity"/>
    <property type="evidence" value="ECO:0007669"/>
    <property type="project" value="InterPro"/>
</dbReference>
<evidence type="ECO:0000256" key="6">
    <source>
        <dbReference type="ARBA" id="ARBA00022741"/>
    </source>
</evidence>
<feature type="domain" description="Protein kinase" evidence="14">
    <location>
        <begin position="20"/>
        <end position="264"/>
    </location>
</feature>
<dbReference type="Ensembl" id="ENSSTUT00000065126.1">
    <property type="protein sequence ID" value="ENSSTUP00000061741.1"/>
    <property type="gene ID" value="ENSSTUG00000026047.1"/>
</dbReference>
<comment type="cofactor">
    <cofactor evidence="1 9">
        <name>Mg(2+)</name>
        <dbReference type="ChEBI" id="CHEBI:18420"/>
    </cofactor>
</comment>
<feature type="binding site" evidence="11">
    <location>
        <begin position="26"/>
        <end position="34"/>
    </location>
    <ligand>
        <name>ATP</name>
        <dbReference type="ChEBI" id="CHEBI:30616"/>
    </ligand>
</feature>
<dbReference type="InterPro" id="IPR021160">
    <property type="entry name" value="MAPKKKK"/>
</dbReference>
<dbReference type="AlphaFoldDB" id="A0A674ATG2"/>
<gene>
    <name evidence="16" type="primary">MAP4K5</name>
    <name evidence="16" type="synonym">LOC115161898</name>
</gene>
<comment type="catalytic activity">
    <reaction evidence="9">
        <text>L-seryl-[protein] + ATP = O-phospho-L-seryl-[protein] + ADP + H(+)</text>
        <dbReference type="Rhea" id="RHEA:17989"/>
        <dbReference type="Rhea" id="RHEA-COMP:9863"/>
        <dbReference type="Rhea" id="RHEA-COMP:11604"/>
        <dbReference type="ChEBI" id="CHEBI:15378"/>
        <dbReference type="ChEBI" id="CHEBI:29999"/>
        <dbReference type="ChEBI" id="CHEBI:30616"/>
        <dbReference type="ChEBI" id="CHEBI:83421"/>
        <dbReference type="ChEBI" id="CHEBI:456216"/>
        <dbReference type="EC" id="2.7.11.1"/>
    </reaction>
</comment>
<dbReference type="GO" id="GO:0005524">
    <property type="term" value="F:ATP binding"/>
    <property type="evidence" value="ECO:0007669"/>
    <property type="project" value="UniProtKB-UniRule"/>
</dbReference>
<dbReference type="SUPFAM" id="SSF56112">
    <property type="entry name" value="Protein kinase-like (PK-like)"/>
    <property type="match status" value="1"/>
</dbReference>
<dbReference type="Pfam" id="PF00780">
    <property type="entry name" value="CNH"/>
    <property type="match status" value="1"/>
</dbReference>
<evidence type="ECO:0000313" key="17">
    <source>
        <dbReference type="Proteomes" id="UP000472277"/>
    </source>
</evidence>
<dbReference type="Gene3D" id="1.10.510.10">
    <property type="entry name" value="Transferase(Phosphotransferase) domain 1"/>
    <property type="match status" value="1"/>
</dbReference>
<dbReference type="GeneTree" id="ENSGT00940000158072"/>
<dbReference type="GO" id="GO:0005737">
    <property type="term" value="C:cytoplasm"/>
    <property type="evidence" value="ECO:0007669"/>
    <property type="project" value="TreeGrafter"/>
</dbReference>
<keyword evidence="4" id="KW-0597">Phosphoprotein</keyword>
<dbReference type="PIRSF" id="PIRSF038172">
    <property type="entry name" value="MAPKKKK"/>
    <property type="match status" value="1"/>
</dbReference>
<dbReference type="SMART" id="SM00036">
    <property type="entry name" value="CNH"/>
    <property type="match status" value="1"/>
</dbReference>
<dbReference type="InterPro" id="IPR001180">
    <property type="entry name" value="CNH_dom"/>
</dbReference>
<dbReference type="Pfam" id="PF00069">
    <property type="entry name" value="Pkinase"/>
    <property type="match status" value="2"/>
</dbReference>
<comment type="catalytic activity">
    <reaction evidence="9">
        <text>L-threonyl-[protein] + ATP = O-phospho-L-threonyl-[protein] + ADP + H(+)</text>
        <dbReference type="Rhea" id="RHEA:46608"/>
        <dbReference type="Rhea" id="RHEA-COMP:11060"/>
        <dbReference type="Rhea" id="RHEA-COMP:11605"/>
        <dbReference type="ChEBI" id="CHEBI:15378"/>
        <dbReference type="ChEBI" id="CHEBI:30013"/>
        <dbReference type="ChEBI" id="CHEBI:30616"/>
        <dbReference type="ChEBI" id="CHEBI:61977"/>
        <dbReference type="ChEBI" id="CHEBI:456216"/>
        <dbReference type="EC" id="2.7.11.1"/>
    </reaction>
</comment>
<evidence type="ECO:0000256" key="1">
    <source>
        <dbReference type="ARBA" id="ARBA00001946"/>
    </source>
</evidence>
<keyword evidence="17" id="KW-1185">Reference proteome</keyword>
<dbReference type="InterPro" id="IPR017441">
    <property type="entry name" value="Protein_kinase_ATP_BS"/>
</dbReference>
<evidence type="ECO:0000256" key="8">
    <source>
        <dbReference type="ARBA" id="ARBA00022840"/>
    </source>
</evidence>
<evidence type="ECO:0000256" key="10">
    <source>
        <dbReference type="PIRSR" id="PIRSR038172-1"/>
    </source>
</evidence>
<dbReference type="InterPro" id="IPR000719">
    <property type="entry name" value="Prot_kinase_dom"/>
</dbReference>
<sequence length="825" mass="92991">MDIFPRPSGEIQRKNPQQDFELIQRVGSGTYGDVYKARNIQTGELAAVKIIKLEPGDDFSIIQQEIFMVKECMHHNIVAYFGSYLCRDKLWICMEYCGGGSLQDIYHVTGPLSELQIAYVCRETIQVITLRDSFLDTDSASTPADFGVAAKITATIAKRKSFIGTPYWMAPEVAAVEKNGGYNQLCDIWAVGITSIELAELQPPMFDLHPMRALFLMSKSSFQPPKLKHKTKWTTAFHNFVKVALTKNPKKRPTAEKLLTHLFVGQTGLTRRVAVELLDKMNNPDHHQHFSEVDDDDLEPLSAVRHIIRSTNKHSRAERTRSEINCKMPLKTWSCKCCSHTHAHTRTHRRTNIPCQLPDCLFSSHSRSTLKQGIPPPLPPKVKPNVPPEVKPNVPPEVKPNVPPEVKPNVPPEVKPNVPPEVKPNVPPEVKPNVPPEVKPNVPPEVKPNVPPEVKPNVPPEVKPNVPPEVKPNMGACFSKVFDGCPLKINCATSWIHPDTKDQYLIFGTEDGIYTLNLNELHEATMEQLFPRKCTWLYIINNNLMSLSGKTFQLYSHNLIGLFEQLKKPGLASQFHTHRFPDKMLPRRFALTTKIPDTKGCHKCCIVRNPYTGHKYLCGALQSGIILLQWYEPMQRFMLIKHFDFPLPSPLKVFEMLVVPEQEYPMVCIAVSQATEPGQVVRFETINLNSCSSWFTEMGSTGQAVDAIHVTQLERDTVLVCLDKNLKIVNLQGRLKSNKKLASELSFDFTIGSVVCLQDSVLAFWKHGMQGKSFKSNEVTQEISDPSRVFRLLGSDRVVVLESRPTDNPTALSNLYILAGHENSY</sequence>
<dbReference type="InterPro" id="IPR050629">
    <property type="entry name" value="STE20/SPS1-PAK"/>
</dbReference>
<feature type="domain" description="CNH" evidence="15">
    <location>
        <begin position="486"/>
        <end position="798"/>
    </location>
</feature>
<keyword evidence="7 9" id="KW-0418">Kinase</keyword>
<dbReference type="InterPro" id="IPR011009">
    <property type="entry name" value="Kinase-like_dom_sf"/>
</dbReference>
<dbReference type="FunFam" id="1.10.510.10:FF:000031">
    <property type="entry name" value="Mitogen-activated protein kinase kinase kinase kinase"/>
    <property type="match status" value="1"/>
</dbReference>
<evidence type="ECO:0000313" key="16">
    <source>
        <dbReference type="Ensembl" id="ENSSTUP00000061741.1"/>
    </source>
</evidence>
<evidence type="ECO:0000256" key="3">
    <source>
        <dbReference type="ARBA" id="ARBA00022527"/>
    </source>
</evidence>
<evidence type="ECO:0000256" key="4">
    <source>
        <dbReference type="ARBA" id="ARBA00022553"/>
    </source>
</evidence>
<proteinExistence type="inferred from homology"/>
<dbReference type="PANTHER" id="PTHR48012">
    <property type="entry name" value="STERILE20-LIKE KINASE, ISOFORM B-RELATED"/>
    <property type="match status" value="1"/>
</dbReference>
<evidence type="ECO:0000256" key="13">
    <source>
        <dbReference type="SAM" id="MobiDB-lite"/>
    </source>
</evidence>
<protein>
    <recommendedName>
        <fullName evidence="9">Mitogen-activated protein kinase kinase kinase kinase</fullName>
        <ecNumber evidence="9">2.7.11.1</ecNumber>
    </recommendedName>
</protein>
<feature type="region of interest" description="Disordered" evidence="13">
    <location>
        <begin position="366"/>
        <end position="460"/>
    </location>
</feature>
<name>A0A674ATG2_SALTR</name>
<comment type="function">
    <text evidence="9">Serine/threonine kinase that plays a role in the response to environmental stress. Appears to act upstream of the JUN N-terminal pathway.</text>
</comment>
<reference evidence="16" key="1">
    <citation type="submission" date="2025-08" db="UniProtKB">
        <authorList>
            <consortium name="Ensembl"/>
        </authorList>
    </citation>
    <scope>IDENTIFICATION</scope>
</reference>
<keyword evidence="8 9" id="KW-0067">ATP-binding</keyword>
<evidence type="ECO:0000256" key="7">
    <source>
        <dbReference type="ARBA" id="ARBA00022777"/>
    </source>
</evidence>
<dbReference type="PROSITE" id="PS50011">
    <property type="entry name" value="PROTEIN_KINASE_DOM"/>
    <property type="match status" value="1"/>
</dbReference>
<feature type="active site" description="Proton acceptor" evidence="10">
    <location>
        <position position="132"/>
    </location>
</feature>
<evidence type="ECO:0000256" key="9">
    <source>
        <dbReference type="PIRNR" id="PIRNR038172"/>
    </source>
</evidence>
<reference evidence="16" key="2">
    <citation type="submission" date="2025-09" db="UniProtKB">
        <authorList>
            <consortium name="Ensembl"/>
        </authorList>
    </citation>
    <scope>IDENTIFICATION</scope>
</reference>
<feature type="binding site" evidence="11 12">
    <location>
        <position position="49"/>
    </location>
    <ligand>
        <name>ATP</name>
        <dbReference type="ChEBI" id="CHEBI:30616"/>
    </ligand>
</feature>
<evidence type="ECO:0000256" key="12">
    <source>
        <dbReference type="PROSITE-ProRule" id="PRU10141"/>
    </source>
</evidence>
<dbReference type="EC" id="2.7.11.1" evidence="9"/>
<organism evidence="16 17">
    <name type="scientific">Salmo trutta</name>
    <name type="common">Brown trout</name>
    <dbReference type="NCBI Taxonomy" id="8032"/>
    <lineage>
        <taxon>Eukaryota</taxon>
        <taxon>Metazoa</taxon>
        <taxon>Chordata</taxon>
        <taxon>Craniata</taxon>
        <taxon>Vertebrata</taxon>
        <taxon>Euteleostomi</taxon>
        <taxon>Actinopterygii</taxon>
        <taxon>Neopterygii</taxon>
        <taxon>Teleostei</taxon>
        <taxon>Protacanthopterygii</taxon>
        <taxon>Salmoniformes</taxon>
        <taxon>Salmonidae</taxon>
        <taxon>Salmoninae</taxon>
        <taxon>Salmo</taxon>
    </lineage>
</organism>
<comment type="similarity">
    <text evidence="2 9">Belongs to the protein kinase superfamily. STE Ser/Thr protein kinase family. STE20 subfamily.</text>
</comment>
<evidence type="ECO:0000259" key="14">
    <source>
        <dbReference type="PROSITE" id="PS50011"/>
    </source>
</evidence>
<feature type="compositionally biased region" description="Pro residues" evidence="13">
    <location>
        <begin position="374"/>
        <end position="460"/>
    </location>
</feature>